<sequence length="262" mass="30846">MFYKSQTKSKELITLELLDKRMTLPTDNKRYYLNLKKGYEGEMLFDSHMGKLQCECLILNDLLLKFNNNTFQLDSLMIAQGQINVYEVKNQEGDFYYEEEKFYKKPRIETINPLHQLSRSESLLRQLLLSLGYKLQINASVVFVNPNFTLYQAPLDKPIIFPTQLDQYMNHLNAIPSRLTENHKRLADQLLASHITDSPFSKLPSYDYNQLRKGITCSECRSFSALTTKKKYICNTCQHQELLNDAVLRNIKEFRFLFPEKR</sequence>
<comment type="caution">
    <text evidence="2">The sequence shown here is derived from an EMBL/GenBank/DDBJ whole genome shotgun (WGS) entry which is preliminary data.</text>
</comment>
<dbReference type="PROSITE" id="PS50965">
    <property type="entry name" value="NERD"/>
    <property type="match status" value="1"/>
</dbReference>
<reference evidence="2 3" key="1">
    <citation type="submission" date="2023-10" db="EMBL/GenBank/DDBJ databases">
        <title>Virgibacillus soli CC-YMP-6 genome.</title>
        <authorList>
            <person name="Miliotis G."/>
            <person name="Sengupta P."/>
            <person name="Hameed A."/>
            <person name="Chuvochina M."/>
            <person name="Mcdonagh F."/>
            <person name="Simpson A.C."/>
            <person name="Singh N.K."/>
            <person name="Rekha P.D."/>
            <person name="Raman K."/>
            <person name="Hugenholtz P."/>
            <person name="Venkateswaran K."/>
        </authorList>
    </citation>
    <scope>NUCLEOTIDE SEQUENCE [LARGE SCALE GENOMIC DNA]</scope>
    <source>
        <strain evidence="2 3">CC-YMP-6</strain>
    </source>
</reference>
<feature type="domain" description="NERD" evidence="1">
    <location>
        <begin position="37"/>
        <end position="147"/>
    </location>
</feature>
<dbReference type="InterPro" id="IPR011528">
    <property type="entry name" value="NERD"/>
</dbReference>
<evidence type="ECO:0000313" key="3">
    <source>
        <dbReference type="Proteomes" id="UP001275315"/>
    </source>
</evidence>
<dbReference type="EMBL" id="JAWDIQ010000001">
    <property type="protein sequence ID" value="MDY0407882.1"/>
    <property type="molecule type" value="Genomic_DNA"/>
</dbReference>
<evidence type="ECO:0000313" key="2">
    <source>
        <dbReference type="EMBL" id="MDY0407882.1"/>
    </source>
</evidence>
<organism evidence="2 3">
    <name type="scientific">Paracerasibacillus soli</name>
    <dbReference type="NCBI Taxonomy" id="480284"/>
    <lineage>
        <taxon>Bacteria</taxon>
        <taxon>Bacillati</taxon>
        <taxon>Bacillota</taxon>
        <taxon>Bacilli</taxon>
        <taxon>Bacillales</taxon>
        <taxon>Bacillaceae</taxon>
        <taxon>Paracerasibacillus</taxon>
    </lineage>
</organism>
<dbReference type="Proteomes" id="UP001275315">
    <property type="component" value="Unassembled WGS sequence"/>
</dbReference>
<dbReference type="Pfam" id="PF08378">
    <property type="entry name" value="NERD"/>
    <property type="match status" value="1"/>
</dbReference>
<gene>
    <name evidence="2" type="ORF">RWD45_03735</name>
</gene>
<dbReference type="RefSeq" id="WP_320378661.1">
    <property type="nucleotide sequence ID" value="NZ_JAWDIQ010000001.1"/>
</dbReference>
<keyword evidence="3" id="KW-1185">Reference proteome</keyword>
<protein>
    <submittedName>
        <fullName evidence="2">Nuclease-related domain-containing protein</fullName>
    </submittedName>
</protein>
<name>A0ABU5CNE6_9BACI</name>
<evidence type="ECO:0000259" key="1">
    <source>
        <dbReference type="PROSITE" id="PS50965"/>
    </source>
</evidence>
<accession>A0ABU5CNE6</accession>
<proteinExistence type="predicted"/>